<gene>
    <name evidence="2" type="ORF">HA48_05670</name>
</gene>
<reference evidence="2 3" key="1">
    <citation type="journal article" date="2017" name="Antonie Van Leeuwenhoek">
        <title>Phylogenomic resolution of the bacterial genus Pantoea and its relationship with Erwinia and Tatumella.</title>
        <authorList>
            <person name="Palmer M."/>
            <person name="Steenkamp E.T."/>
            <person name="Coetzee M.P."/>
            <person name="Chan W.Y."/>
            <person name="van Zyl E."/>
            <person name="De Maayer P."/>
            <person name="Coutinho T.A."/>
            <person name="Blom J."/>
            <person name="Smits T.H."/>
            <person name="Duffy B."/>
            <person name="Venter S.N."/>
        </authorList>
    </citation>
    <scope>NUCLEOTIDE SEQUENCE [LARGE SCALE GENOMIC DNA]</scope>
    <source>
        <strain evidence="2 3">LMG 26277</strain>
    </source>
</reference>
<feature type="region of interest" description="Disordered" evidence="1">
    <location>
        <begin position="92"/>
        <end position="127"/>
    </location>
</feature>
<feature type="compositionally biased region" description="Pro residues" evidence="1">
    <location>
        <begin position="107"/>
        <end position="126"/>
    </location>
</feature>
<sequence length="427" mass="47495">MLPASPACIAASPFQSTAPVPLVQQASRHTGEGIKLLGKILARSSWFEEINPAAADPLSRSHLLADNRHRFWYYRLQNVLLTGEKDEEIPNLIDNPGIVIPEDPDSQPEPFPFPQPQPEPDPPKTPVTPLSPLYFALPDLLLAFDDTMQARFHFAAQQMRSDDHHNMFVYGYAGGERYYSAERVNNATSRYQGWLLGTRWSPETENHPLSLSLGVHKGSLSSLSELGERKSQARLKTEGINAQVSVQQPTGLQLVLPLGLSHAYGNVRSTDNGEMAQVNALIGHAGIDMGWRWQYGAHSLTPLLGTGVQFMRFKEVHEGEGKQIAWHLAPLVQLTGGVSYDYQPLAQIRMGAETRYAYRDSRYSSLKSSHDGEFALKSGHHRLQVSGYVSWQLHPNVTLGAQLQAQQRLDRDGVSDWNMLTGINVSF</sequence>
<keyword evidence="3" id="KW-1185">Reference proteome</keyword>
<evidence type="ECO:0000256" key="1">
    <source>
        <dbReference type="SAM" id="MobiDB-lite"/>
    </source>
</evidence>
<accession>A0A1X1DBY7</accession>
<evidence type="ECO:0000313" key="3">
    <source>
        <dbReference type="Proteomes" id="UP000193104"/>
    </source>
</evidence>
<organism evidence="2 3">
    <name type="scientific">Pantoea wallisii</name>
    <dbReference type="NCBI Taxonomy" id="1076551"/>
    <lineage>
        <taxon>Bacteria</taxon>
        <taxon>Pseudomonadati</taxon>
        <taxon>Pseudomonadota</taxon>
        <taxon>Gammaproteobacteria</taxon>
        <taxon>Enterobacterales</taxon>
        <taxon>Erwiniaceae</taxon>
        <taxon>Pantoea</taxon>
    </lineage>
</organism>
<protein>
    <submittedName>
        <fullName evidence="2">Uncharacterized protein</fullName>
    </submittedName>
</protein>
<dbReference type="InterPro" id="IPR036709">
    <property type="entry name" value="Autotransporte_beta_dom_sf"/>
</dbReference>
<dbReference type="Proteomes" id="UP000193104">
    <property type="component" value="Unassembled WGS sequence"/>
</dbReference>
<comment type="caution">
    <text evidence="2">The sequence shown here is derived from an EMBL/GenBank/DDBJ whole genome shotgun (WGS) entry which is preliminary data.</text>
</comment>
<proteinExistence type="predicted"/>
<dbReference type="SUPFAM" id="SSF103515">
    <property type="entry name" value="Autotransporter"/>
    <property type="match status" value="1"/>
</dbReference>
<evidence type="ECO:0000313" key="2">
    <source>
        <dbReference type="EMBL" id="ORM74206.1"/>
    </source>
</evidence>
<dbReference type="EMBL" id="MLFS01000010">
    <property type="protein sequence ID" value="ORM74206.1"/>
    <property type="molecule type" value="Genomic_DNA"/>
</dbReference>
<dbReference type="Gene3D" id="2.40.128.130">
    <property type="entry name" value="Autotransporter beta-domain"/>
    <property type="match status" value="1"/>
</dbReference>
<dbReference type="AlphaFoldDB" id="A0A1X1DBY7"/>
<name>A0A1X1DBY7_9GAMM</name>